<evidence type="ECO:0000313" key="11">
    <source>
        <dbReference type="Proteomes" id="UP001317629"/>
    </source>
</evidence>
<keyword evidence="7 8" id="KW-0501">Molybdenum cofactor biosynthesis</keyword>
<feature type="binding site" evidence="8">
    <location>
        <position position="104"/>
    </location>
    <ligand>
        <name>Mg(2+)</name>
        <dbReference type="ChEBI" id="CHEBI:18420"/>
    </ligand>
</feature>
<keyword evidence="11" id="KW-1185">Reference proteome</keyword>
<evidence type="ECO:0000256" key="6">
    <source>
        <dbReference type="ARBA" id="ARBA00023134"/>
    </source>
</evidence>
<dbReference type="NCBIfam" id="TIGR02665">
    <property type="entry name" value="molyb_mobA"/>
    <property type="match status" value="1"/>
</dbReference>
<evidence type="ECO:0000256" key="8">
    <source>
        <dbReference type="HAMAP-Rule" id="MF_00316"/>
    </source>
</evidence>
<reference evidence="10 11" key="1">
    <citation type="journal article" date="2023" name="Int. J. Syst. Evol. Microbiol.">
        <title>Methylocystis iwaonis sp. nov., a type II methane-oxidizing bacterium from surface soil of a rice paddy field in Japan, and emended description of the genus Methylocystis (ex Whittenbury et al. 1970) Bowman et al. 1993.</title>
        <authorList>
            <person name="Kaise H."/>
            <person name="Sawadogo J.B."/>
            <person name="Alam M.S."/>
            <person name="Ueno C."/>
            <person name="Dianou D."/>
            <person name="Shinjo R."/>
            <person name="Asakawa S."/>
        </authorList>
    </citation>
    <scope>NUCLEOTIDE SEQUENCE [LARGE SCALE GENOMIC DNA]</scope>
    <source>
        <strain evidence="10 11">SS37A-Re</strain>
    </source>
</reference>
<evidence type="ECO:0000256" key="5">
    <source>
        <dbReference type="ARBA" id="ARBA00022842"/>
    </source>
</evidence>
<comment type="subunit">
    <text evidence="8">Monomer.</text>
</comment>
<evidence type="ECO:0000256" key="4">
    <source>
        <dbReference type="ARBA" id="ARBA00022741"/>
    </source>
</evidence>
<keyword evidence="5 8" id="KW-0460">Magnesium</keyword>
<dbReference type="Gene3D" id="3.90.550.10">
    <property type="entry name" value="Spore Coat Polysaccharide Biosynthesis Protein SpsA, Chain A"/>
    <property type="match status" value="1"/>
</dbReference>
<organism evidence="10 11">
    <name type="scientific">Methylocystis iwaonis</name>
    <dbReference type="NCBI Taxonomy" id="2885079"/>
    <lineage>
        <taxon>Bacteria</taxon>
        <taxon>Pseudomonadati</taxon>
        <taxon>Pseudomonadota</taxon>
        <taxon>Alphaproteobacteria</taxon>
        <taxon>Hyphomicrobiales</taxon>
        <taxon>Methylocystaceae</taxon>
        <taxon>Methylocystis</taxon>
    </lineage>
</organism>
<feature type="binding site" evidence="8">
    <location>
        <begin position="10"/>
        <end position="12"/>
    </location>
    <ligand>
        <name>GTP</name>
        <dbReference type="ChEBI" id="CHEBI:37565"/>
    </ligand>
</feature>
<evidence type="ECO:0000259" key="9">
    <source>
        <dbReference type="Pfam" id="PF12804"/>
    </source>
</evidence>
<accession>A0ABN6VFW3</accession>
<keyword evidence="2 8" id="KW-0808">Transferase</keyword>
<proteinExistence type="inferred from homology"/>
<feature type="binding site" evidence="8">
    <location>
        <position position="69"/>
    </location>
    <ligand>
        <name>GTP</name>
        <dbReference type="ChEBI" id="CHEBI:37565"/>
    </ligand>
</feature>
<keyword evidence="10" id="KW-0548">Nucleotidyltransferase</keyword>
<comment type="domain">
    <text evidence="8">The N-terminal domain determines nucleotide recognition and specific binding, while the C-terminal domain determines the specific binding to the target protein.</text>
</comment>
<evidence type="ECO:0000256" key="7">
    <source>
        <dbReference type="ARBA" id="ARBA00023150"/>
    </source>
</evidence>
<dbReference type="InterPro" id="IPR029044">
    <property type="entry name" value="Nucleotide-diphossugar_trans"/>
</dbReference>
<dbReference type="GO" id="GO:0016779">
    <property type="term" value="F:nucleotidyltransferase activity"/>
    <property type="evidence" value="ECO:0007669"/>
    <property type="project" value="UniProtKB-KW"/>
</dbReference>
<dbReference type="HAMAP" id="MF_00316">
    <property type="entry name" value="MobA"/>
    <property type="match status" value="1"/>
</dbReference>
<dbReference type="CDD" id="cd02503">
    <property type="entry name" value="MobA"/>
    <property type="match status" value="1"/>
</dbReference>
<comment type="function">
    <text evidence="8">Transfers a GMP moiety from GTP to Mo-molybdopterin (Mo-MPT) cofactor (Moco or molybdenum cofactor) to form Mo-molybdopterin guanine dinucleotide (Mo-MGD) cofactor.</text>
</comment>
<dbReference type="EMBL" id="AP027142">
    <property type="protein sequence ID" value="BDV34558.1"/>
    <property type="molecule type" value="Genomic_DNA"/>
</dbReference>
<dbReference type="InterPro" id="IPR025877">
    <property type="entry name" value="MobA-like_NTP_Trfase"/>
</dbReference>
<evidence type="ECO:0000313" key="10">
    <source>
        <dbReference type="EMBL" id="BDV34558.1"/>
    </source>
</evidence>
<evidence type="ECO:0000256" key="1">
    <source>
        <dbReference type="ARBA" id="ARBA00022490"/>
    </source>
</evidence>
<dbReference type="EC" id="2.7.7.77" evidence="8"/>
<feature type="binding site" evidence="8">
    <location>
        <position position="51"/>
    </location>
    <ligand>
        <name>GTP</name>
        <dbReference type="ChEBI" id="CHEBI:37565"/>
    </ligand>
</feature>
<protein>
    <recommendedName>
        <fullName evidence="8">Molybdenum cofactor guanylyltransferase</fullName>
        <shortName evidence="8">MoCo guanylyltransferase</shortName>
        <ecNumber evidence="8">2.7.7.77</ecNumber>
    </recommendedName>
    <alternativeName>
        <fullName evidence="8">GTP:molybdopterin guanylyltransferase</fullName>
    </alternativeName>
    <alternativeName>
        <fullName evidence="8">Mo-MPT guanylyltransferase</fullName>
    </alternativeName>
    <alternativeName>
        <fullName evidence="8">Molybdopterin guanylyltransferase</fullName>
    </alternativeName>
    <alternativeName>
        <fullName evidence="8">Molybdopterin-guanine dinucleotide synthase</fullName>
        <shortName evidence="8">MGD synthase</shortName>
    </alternativeName>
</protein>
<keyword evidence="6 8" id="KW-0342">GTP-binding</keyword>
<name>A0ABN6VFW3_9HYPH</name>
<dbReference type="SUPFAM" id="SSF53448">
    <property type="entry name" value="Nucleotide-diphospho-sugar transferases"/>
    <property type="match status" value="1"/>
</dbReference>
<keyword evidence="4 8" id="KW-0547">Nucleotide-binding</keyword>
<dbReference type="Proteomes" id="UP001317629">
    <property type="component" value="Chromosome"/>
</dbReference>
<feature type="domain" description="MobA-like NTP transferase" evidence="9">
    <location>
        <begin position="7"/>
        <end position="165"/>
    </location>
</feature>
<gene>
    <name evidence="8 10" type="primary">mobA</name>
    <name evidence="10" type="ORF">SS37A_20870</name>
</gene>
<comment type="cofactor">
    <cofactor evidence="8">
        <name>Mg(2+)</name>
        <dbReference type="ChEBI" id="CHEBI:18420"/>
    </cofactor>
</comment>
<feature type="binding site" evidence="8">
    <location>
        <position position="23"/>
    </location>
    <ligand>
        <name>GTP</name>
        <dbReference type="ChEBI" id="CHEBI:37565"/>
    </ligand>
</feature>
<evidence type="ECO:0000256" key="2">
    <source>
        <dbReference type="ARBA" id="ARBA00022679"/>
    </source>
</evidence>
<dbReference type="PANTHER" id="PTHR19136">
    <property type="entry name" value="MOLYBDENUM COFACTOR GUANYLYLTRANSFERASE"/>
    <property type="match status" value="1"/>
</dbReference>
<dbReference type="Pfam" id="PF12804">
    <property type="entry name" value="NTP_transf_3"/>
    <property type="match status" value="1"/>
</dbReference>
<comment type="similarity">
    <text evidence="8">Belongs to the MobA family.</text>
</comment>
<dbReference type="PANTHER" id="PTHR19136:SF81">
    <property type="entry name" value="MOLYBDENUM COFACTOR GUANYLYLTRANSFERASE"/>
    <property type="match status" value="1"/>
</dbReference>
<dbReference type="RefSeq" id="WP_281927766.1">
    <property type="nucleotide sequence ID" value="NZ_AP027142.1"/>
</dbReference>
<dbReference type="InterPro" id="IPR013482">
    <property type="entry name" value="Molybde_CF_guanTrfase"/>
</dbReference>
<evidence type="ECO:0000256" key="3">
    <source>
        <dbReference type="ARBA" id="ARBA00022723"/>
    </source>
</evidence>
<sequence>MREKIFGVLLAGGLSRRMGGGDKPLLEIGGRPIIAHAIARLAPQCDGLVINANGDPARFGAFGLPVVADTVEGFAGPLAGVLAGMDYAAAHWPEATDIVSAPADTPFLPDDLVARLRAARETAGAQIAVAESGDRVHHAVALWPVALREELRRALAEEGVRKVSAFIARYPNANVAWPDKPYDPFFNVNRPEEVETARAIAQGCP</sequence>
<keyword evidence="3 8" id="KW-0479">Metal-binding</keyword>
<feature type="binding site" evidence="8">
    <location>
        <position position="104"/>
    </location>
    <ligand>
        <name>GTP</name>
        <dbReference type="ChEBI" id="CHEBI:37565"/>
    </ligand>
</feature>
<keyword evidence="1 8" id="KW-0963">Cytoplasm</keyword>
<comment type="subcellular location">
    <subcellularLocation>
        <location evidence="8">Cytoplasm</location>
    </subcellularLocation>
</comment>
<comment type="catalytic activity">
    <reaction evidence="8">
        <text>Mo-molybdopterin + GTP + H(+) = Mo-molybdopterin guanine dinucleotide + diphosphate</text>
        <dbReference type="Rhea" id="RHEA:34243"/>
        <dbReference type="ChEBI" id="CHEBI:15378"/>
        <dbReference type="ChEBI" id="CHEBI:33019"/>
        <dbReference type="ChEBI" id="CHEBI:37565"/>
        <dbReference type="ChEBI" id="CHEBI:71302"/>
        <dbReference type="ChEBI" id="CHEBI:71310"/>
        <dbReference type="EC" id="2.7.7.77"/>
    </reaction>
</comment>